<feature type="compositionally biased region" description="Polar residues" evidence="2">
    <location>
        <begin position="1094"/>
        <end position="1106"/>
    </location>
</feature>
<evidence type="ECO:0000256" key="1">
    <source>
        <dbReference type="SAM" id="Coils"/>
    </source>
</evidence>
<dbReference type="SMART" id="SM00165">
    <property type="entry name" value="UBA"/>
    <property type="match status" value="1"/>
</dbReference>
<organism evidence="6 7">
    <name type="scientific">Sugiyamaella lignohabitans</name>
    <dbReference type="NCBI Taxonomy" id="796027"/>
    <lineage>
        <taxon>Eukaryota</taxon>
        <taxon>Fungi</taxon>
        <taxon>Dikarya</taxon>
        <taxon>Ascomycota</taxon>
        <taxon>Saccharomycotina</taxon>
        <taxon>Dipodascomycetes</taxon>
        <taxon>Dipodascales</taxon>
        <taxon>Trichomonascaceae</taxon>
        <taxon>Sugiyamaella</taxon>
    </lineage>
</organism>
<feature type="domain" description="EF-hand" evidence="5">
    <location>
        <begin position="307"/>
        <end position="342"/>
    </location>
</feature>
<feature type="region of interest" description="Disordered" evidence="2">
    <location>
        <begin position="899"/>
        <end position="1074"/>
    </location>
</feature>
<feature type="region of interest" description="Disordered" evidence="2">
    <location>
        <begin position="467"/>
        <end position="550"/>
    </location>
</feature>
<dbReference type="Proteomes" id="UP000189580">
    <property type="component" value="Chromosome b"/>
</dbReference>
<feature type="compositionally biased region" description="Polar residues" evidence="2">
    <location>
        <begin position="280"/>
        <end position="289"/>
    </location>
</feature>
<feature type="domain" description="EH" evidence="4">
    <location>
        <begin position="308"/>
        <end position="391"/>
    </location>
</feature>
<dbReference type="InterPro" id="IPR011992">
    <property type="entry name" value="EF-hand-dom_pair"/>
</dbReference>
<feature type="compositionally biased region" description="Low complexity" evidence="2">
    <location>
        <begin position="986"/>
        <end position="998"/>
    </location>
</feature>
<dbReference type="SUPFAM" id="SSF47473">
    <property type="entry name" value="EF-hand"/>
    <property type="match status" value="3"/>
</dbReference>
<gene>
    <name evidence="6" type="primary">EDE1</name>
    <name evidence="6" type="ORF">AWJ20_3038</name>
</gene>
<feature type="compositionally biased region" description="Polar residues" evidence="2">
    <location>
        <begin position="471"/>
        <end position="505"/>
    </location>
</feature>
<dbReference type="GO" id="GO:0005737">
    <property type="term" value="C:cytoplasm"/>
    <property type="evidence" value="ECO:0007669"/>
    <property type="project" value="TreeGrafter"/>
</dbReference>
<accession>A0A167FKB8</accession>
<feature type="compositionally biased region" description="Low complexity" evidence="2">
    <location>
        <begin position="1216"/>
        <end position="1227"/>
    </location>
</feature>
<sequence>MSFSNSSSFTGQRKRINLSPDEKKLYAQLFKQCDPEGLGIVTGDVARTLLERSGLSSDLLGEIWQRADVENNGFLDQIGFSLALRLIGSVQAGYPLTATSGDQAVQLPVFDGRSRPDPVSPPASSAPPPVQAPAQGPQLARLGAPQPTGTPTGTRIPVLNPADRQRFIQLFQRNAPNGYLDGEAAKAIFTKANLPNDTLGQIWTLADSQSRGSLDQNEFIIAMHLIQSIRTGSLARVPTSVPSGLIESIARPSSNNSFRSASGQPQPQAQTIRLVQPQYTGGSVSSGVDRQSPIIRGPPSDWTISSQEKARYDGLFDSLDKQNTGRIGADEVVPFLKMSKLSEDTLAQVWDLADIQNTGVFSKTEFAVAMYLVQQKLAGRELPSTLPPSVLASLTPGGSRQSSYASTFPGQPYAPGQQPQQRQVSTASQQTVIIGGNAQSGTPSVPPPNRSTATSSAMDDLVSLNDVFASPSPTLSRQGTLPQSPNTDTAPKQFVPSSSFGQSLATELPAATTGPSGHAFSNHVSGPTASHTGTQGPLLAANSSTAQPTRDLLADDDPQVSALSSATTEFANLSNQISSLTTQTRNTTEKREQSEKELSNLLAQKKDIEAKLAVLRANYDSEVQRVQQVQELLNTSRTETAKVTQDHSVVEASLQALQSRFQQLSGEHEQDRQQYAALKEKLRVCNEQTAYLKSTLEELEKENKQQKMRNNVAQQQVAVAEEQNKKLSDEINALKEHNASLEASTRAAEAAAAAANESVAQKRQELSQLSTAVPATATSRLVHPGTDSQQRGLGNPFSSHFSGSQLAGAAAGAVTATVATGASSFFQNESNNSEFDESFRQLEIASPSTAEPARSSTHNTEETPGSSPPTSDYQVYNQQEGENIGIPSFTLPLARPLSATSSVQNNPPMSVRDDLDVSRPETPTESTTEPVSGIVPPEPLEDLKDSKFDQGLRALDDGTHASDIAVTSEFGQGDQQDPYKEEIAASPSVPTTSGVSTVDGLRNVEDGNPTSSAEVGGVGEKDSSLETLRSRDTPSQFTETAVGDLPSSSAAENSPSNADQQQEIESQPPVVEPQDTVIALSTNNVIDREANAVTEPSGSAVIASTASDDHHESSESFEFVDAEDQEDKSTLHSKSVASTLPHAPPTSFPTSSTTFAKPGSNPEFPPIQDLQQDEDSSSDDEDENIGHHQARGSDGENLDKFVTPESTGDNTHTFGPAAAVASSEVVPADPPAYNEFNFKQDSSAISTHASGSTVVNDASTSLAPAVEPPTPLTVSAPGGFPEQSVAKSVGGFEDDDPFATAFSGLSEAKEDKGDTTEDFTNNDEFQHTFDEAFSESNNFGVSTFGTASQSSAGGPGSGSGSGSDEWEQLFAGFSNNVPPPTVPNASEQDINDAFAIPSGATPFAASVAAPPLPPKAVSPNSAAVNELVGMGFTHEDALDALQKKNFNLSEASNYLLDRTR</sequence>
<feature type="compositionally biased region" description="Low complexity" evidence="2">
    <location>
        <begin position="920"/>
        <end position="930"/>
    </location>
</feature>
<reference evidence="6 7" key="1">
    <citation type="submission" date="2016-02" db="EMBL/GenBank/DDBJ databases">
        <title>Complete genome sequence and transcriptome regulation of the pentose utilising yeast Sugiyamaella lignohabitans.</title>
        <authorList>
            <person name="Bellasio M."/>
            <person name="Peymann A."/>
            <person name="Valli M."/>
            <person name="Sipitzky M."/>
            <person name="Graf A."/>
            <person name="Sauer M."/>
            <person name="Marx H."/>
            <person name="Mattanovich D."/>
        </authorList>
    </citation>
    <scope>NUCLEOTIDE SEQUENCE [LARGE SCALE GENOMIC DNA]</scope>
    <source>
        <strain evidence="6 7">CBS 10342</strain>
    </source>
</reference>
<keyword evidence="7" id="KW-1185">Reference proteome</keyword>
<feature type="coiled-coil region" evidence="1">
    <location>
        <begin position="584"/>
        <end position="625"/>
    </location>
</feature>
<dbReference type="GO" id="GO:0016197">
    <property type="term" value="P:endosomal transport"/>
    <property type="evidence" value="ECO:0007669"/>
    <property type="project" value="TreeGrafter"/>
</dbReference>
<keyword evidence="1" id="KW-0175">Coiled coil</keyword>
<dbReference type="RefSeq" id="XP_018737888.1">
    <property type="nucleotide sequence ID" value="XM_018880029.1"/>
</dbReference>
<feature type="domain" description="EH" evidence="4">
    <location>
        <begin position="163"/>
        <end position="252"/>
    </location>
</feature>
<feature type="region of interest" description="Disordered" evidence="2">
    <location>
        <begin position="1340"/>
        <end position="1366"/>
    </location>
</feature>
<evidence type="ECO:0000313" key="7">
    <source>
        <dbReference type="Proteomes" id="UP000189580"/>
    </source>
</evidence>
<dbReference type="Pfam" id="PF12763">
    <property type="entry name" value="EH"/>
    <property type="match status" value="3"/>
</dbReference>
<dbReference type="PROSITE" id="PS50030">
    <property type="entry name" value="UBA"/>
    <property type="match status" value="1"/>
</dbReference>
<dbReference type="InterPro" id="IPR015940">
    <property type="entry name" value="UBA"/>
</dbReference>
<dbReference type="InterPro" id="IPR000261">
    <property type="entry name" value="EH_dom"/>
</dbReference>
<dbReference type="InterPro" id="IPR009060">
    <property type="entry name" value="UBA-like_sf"/>
</dbReference>
<feature type="compositionally biased region" description="Polar residues" evidence="2">
    <location>
        <begin position="1204"/>
        <end position="1213"/>
    </location>
</feature>
<dbReference type="GO" id="GO:0006897">
    <property type="term" value="P:endocytosis"/>
    <property type="evidence" value="ECO:0007669"/>
    <property type="project" value="TreeGrafter"/>
</dbReference>
<dbReference type="GeneID" id="30035016"/>
<dbReference type="EMBL" id="CP014503">
    <property type="protein sequence ID" value="ANB15411.1"/>
    <property type="molecule type" value="Genomic_DNA"/>
</dbReference>
<feature type="compositionally biased region" description="Low complexity" evidence="2">
    <location>
        <begin position="409"/>
        <end position="423"/>
    </location>
</feature>
<feature type="compositionally biased region" description="Polar residues" evidence="2">
    <location>
        <begin position="396"/>
        <end position="408"/>
    </location>
</feature>
<feature type="compositionally biased region" description="Low complexity" evidence="2">
    <location>
        <begin position="1046"/>
        <end position="1058"/>
    </location>
</feature>
<feature type="compositionally biased region" description="Polar residues" evidence="2">
    <location>
        <begin position="786"/>
        <end position="799"/>
    </location>
</feature>
<dbReference type="GO" id="GO:0005509">
    <property type="term" value="F:calcium ion binding"/>
    <property type="evidence" value="ECO:0007669"/>
    <property type="project" value="InterPro"/>
</dbReference>
<name>A0A167FKB8_9ASCO</name>
<feature type="region of interest" description="Disordered" evidence="2">
    <location>
        <begin position="389"/>
        <end position="455"/>
    </location>
</feature>
<feature type="coiled-coil region" evidence="1">
    <location>
        <begin position="654"/>
        <end position="772"/>
    </location>
</feature>
<feature type="compositionally biased region" description="Polar residues" evidence="2">
    <location>
        <begin position="424"/>
        <end position="443"/>
    </location>
</feature>
<proteinExistence type="predicted"/>
<evidence type="ECO:0000313" key="6">
    <source>
        <dbReference type="EMBL" id="ANB15411.1"/>
    </source>
</evidence>
<feature type="region of interest" description="Disordered" evidence="2">
    <location>
        <begin position="280"/>
        <end position="303"/>
    </location>
</feature>
<evidence type="ECO:0000259" key="3">
    <source>
        <dbReference type="PROSITE" id="PS50030"/>
    </source>
</evidence>
<dbReference type="PANTHER" id="PTHR11216">
    <property type="entry name" value="EH DOMAIN"/>
    <property type="match status" value="1"/>
</dbReference>
<dbReference type="SUPFAM" id="SSF46934">
    <property type="entry name" value="UBA-like"/>
    <property type="match status" value="1"/>
</dbReference>
<feature type="compositionally biased region" description="Pro residues" evidence="2">
    <location>
        <begin position="118"/>
        <end position="131"/>
    </location>
</feature>
<feature type="compositionally biased region" description="Basic and acidic residues" evidence="2">
    <location>
        <begin position="1019"/>
        <end position="1032"/>
    </location>
</feature>
<feature type="compositionally biased region" description="Polar residues" evidence="2">
    <location>
        <begin position="522"/>
        <end position="548"/>
    </location>
</feature>
<protein>
    <submittedName>
        <fullName evidence="6">Ede1p</fullName>
    </submittedName>
</protein>
<dbReference type="Pfam" id="PF00627">
    <property type="entry name" value="UBA"/>
    <property type="match status" value="1"/>
</dbReference>
<dbReference type="CDD" id="cd00052">
    <property type="entry name" value="EH"/>
    <property type="match status" value="3"/>
</dbReference>
<feature type="compositionally biased region" description="Basic and acidic residues" evidence="2">
    <location>
        <begin position="941"/>
        <end position="960"/>
    </location>
</feature>
<feature type="domain" description="UBA" evidence="3">
    <location>
        <begin position="1418"/>
        <end position="1458"/>
    </location>
</feature>
<evidence type="ECO:0000259" key="5">
    <source>
        <dbReference type="PROSITE" id="PS50222"/>
    </source>
</evidence>
<dbReference type="PANTHER" id="PTHR11216:SF170">
    <property type="entry name" value="DYNAMIN ASSOCIATED PROTEIN 160, ISOFORM D"/>
    <property type="match status" value="1"/>
</dbReference>
<feature type="region of interest" description="Disordered" evidence="2">
    <location>
        <begin position="1262"/>
        <end position="1321"/>
    </location>
</feature>
<feature type="region of interest" description="Disordered" evidence="2">
    <location>
        <begin position="776"/>
        <end position="799"/>
    </location>
</feature>
<dbReference type="Gene3D" id="1.10.8.10">
    <property type="entry name" value="DNA helicase RuvA subunit, C-terminal domain"/>
    <property type="match status" value="1"/>
</dbReference>
<feature type="region of interest" description="Disordered" evidence="2">
    <location>
        <begin position="1089"/>
        <end position="1235"/>
    </location>
</feature>
<feature type="region of interest" description="Disordered" evidence="2">
    <location>
        <begin position="846"/>
        <end position="874"/>
    </location>
</feature>
<feature type="compositionally biased region" description="Acidic residues" evidence="2">
    <location>
        <begin position="1171"/>
        <end position="1183"/>
    </location>
</feature>
<feature type="domain" description="EH" evidence="4">
    <location>
        <begin position="22"/>
        <end position="132"/>
    </location>
</feature>
<feature type="region of interest" description="Disordered" evidence="2">
    <location>
        <begin position="108"/>
        <end position="159"/>
    </location>
</feature>
<evidence type="ECO:0000259" key="4">
    <source>
        <dbReference type="PROSITE" id="PS50031"/>
    </source>
</evidence>
<dbReference type="InterPro" id="IPR002048">
    <property type="entry name" value="EF_hand_dom"/>
</dbReference>
<dbReference type="GO" id="GO:0005886">
    <property type="term" value="C:plasma membrane"/>
    <property type="evidence" value="ECO:0007669"/>
    <property type="project" value="TreeGrafter"/>
</dbReference>
<dbReference type="PROSITE" id="PS50222">
    <property type="entry name" value="EF_HAND_2"/>
    <property type="match status" value="1"/>
</dbReference>
<dbReference type="Gene3D" id="1.10.238.10">
    <property type="entry name" value="EF-hand"/>
    <property type="match status" value="3"/>
</dbReference>
<dbReference type="SMART" id="SM00027">
    <property type="entry name" value="EH"/>
    <property type="match status" value="3"/>
</dbReference>
<dbReference type="PROSITE" id="PS50031">
    <property type="entry name" value="EH"/>
    <property type="match status" value="3"/>
</dbReference>
<feature type="compositionally biased region" description="Polar residues" evidence="2">
    <location>
        <begin position="899"/>
        <end position="908"/>
    </location>
</feature>
<dbReference type="OrthoDB" id="524326at2759"/>
<dbReference type="KEGG" id="slb:AWJ20_3038"/>
<evidence type="ECO:0000256" key="2">
    <source>
        <dbReference type="SAM" id="MobiDB-lite"/>
    </source>
</evidence>